<dbReference type="EMBL" id="HG994356">
    <property type="protein sequence ID" value="CAF2138676.1"/>
    <property type="molecule type" value="Genomic_DNA"/>
</dbReference>
<dbReference type="Proteomes" id="UP001295469">
    <property type="component" value="Chromosome A02"/>
</dbReference>
<evidence type="ECO:0000256" key="1">
    <source>
        <dbReference type="SAM" id="MobiDB-lite"/>
    </source>
</evidence>
<organism evidence="2">
    <name type="scientific">Brassica napus</name>
    <name type="common">Rape</name>
    <dbReference type="NCBI Taxonomy" id="3708"/>
    <lineage>
        <taxon>Eukaryota</taxon>
        <taxon>Viridiplantae</taxon>
        <taxon>Streptophyta</taxon>
        <taxon>Embryophyta</taxon>
        <taxon>Tracheophyta</taxon>
        <taxon>Spermatophyta</taxon>
        <taxon>Magnoliopsida</taxon>
        <taxon>eudicotyledons</taxon>
        <taxon>Gunneridae</taxon>
        <taxon>Pentapetalae</taxon>
        <taxon>rosids</taxon>
        <taxon>malvids</taxon>
        <taxon>Brassicales</taxon>
        <taxon>Brassicaceae</taxon>
        <taxon>Brassiceae</taxon>
        <taxon>Brassica</taxon>
    </lineage>
</organism>
<gene>
    <name evidence="2" type="ORF">DARMORV10_A02P14200.1</name>
</gene>
<reference evidence="2" key="1">
    <citation type="submission" date="2021-01" db="EMBL/GenBank/DDBJ databases">
        <authorList>
            <consortium name="Genoscope - CEA"/>
            <person name="William W."/>
        </authorList>
    </citation>
    <scope>NUCLEOTIDE SEQUENCE</scope>
</reference>
<feature type="compositionally biased region" description="Polar residues" evidence="1">
    <location>
        <begin position="1"/>
        <end position="12"/>
    </location>
</feature>
<evidence type="ECO:0000313" key="2">
    <source>
        <dbReference type="EMBL" id="CAF2138676.1"/>
    </source>
</evidence>
<proteinExistence type="predicted"/>
<dbReference type="AlphaFoldDB" id="A0A816WUR8"/>
<name>A0A816WUR8_BRANA</name>
<accession>A0A816WUR8</accession>
<protein>
    <submittedName>
        <fullName evidence="2">(rape) hypothetical protein</fullName>
    </submittedName>
</protein>
<sequence>MTTPVTTEQATKINEAGVRSPEDRQTGVVSEGGSGREKGEEGADCGDGNRGVCG</sequence>
<feature type="region of interest" description="Disordered" evidence="1">
    <location>
        <begin position="1"/>
        <end position="54"/>
    </location>
</feature>